<evidence type="ECO:0000313" key="7">
    <source>
        <dbReference type="EMBL" id="MCR6095978.1"/>
    </source>
</evidence>
<evidence type="ECO:0000256" key="5">
    <source>
        <dbReference type="HAMAP-Rule" id="MF_00844"/>
    </source>
</evidence>
<dbReference type="AlphaFoldDB" id="A0A9Q4B0A6"/>
<dbReference type="HAMAP" id="MF_00844_B">
    <property type="entry name" value="RqcH_B"/>
    <property type="match status" value="1"/>
</dbReference>
<dbReference type="EMBL" id="JABXYM010000001">
    <property type="protein sequence ID" value="MCR6095978.1"/>
    <property type="molecule type" value="Genomic_DNA"/>
</dbReference>
<comment type="caution">
    <text evidence="7">The sequence shown here is derived from an EMBL/GenBank/DDBJ whole genome shotgun (WGS) entry which is preliminary data.</text>
</comment>
<dbReference type="GO" id="GO:1990112">
    <property type="term" value="C:RQC complex"/>
    <property type="evidence" value="ECO:0007669"/>
    <property type="project" value="TreeGrafter"/>
</dbReference>
<dbReference type="GO" id="GO:0019843">
    <property type="term" value="F:rRNA binding"/>
    <property type="evidence" value="ECO:0007669"/>
    <property type="project" value="UniProtKB-UniRule"/>
</dbReference>
<comment type="subunit">
    <text evidence="5">Associates with stalled 50S ribosomal subunits. Binds to RqcP.</text>
</comment>
<keyword evidence="1 5" id="KW-0820">tRNA-binding</keyword>
<proteinExistence type="inferred from homology"/>
<dbReference type="Gene3D" id="2.30.310.10">
    <property type="entry name" value="ibrinogen binding protein from staphylococcus aureus domain"/>
    <property type="match status" value="1"/>
</dbReference>
<comment type="function">
    <text evidence="5">Key component of the ribosome quality control system (RQC), a ribosome-associated complex that mediates the extraction of incompletely synthesized nascent chains from stalled ribosomes and their subsequent degradation. RqcH recruits Ala-charged tRNA, and with RqcP directs the elongation of stalled nascent chains on 50S ribosomal subunits, leading to non-templated C-terminal alanine extensions (Ala tail). The Ala tail promotes nascent chain degradation. May add between 1 and at least 8 Ala residues. Binds to stalled 50S ribosomal subunits.</text>
</comment>
<evidence type="ECO:0000313" key="8">
    <source>
        <dbReference type="Proteomes" id="UP001057753"/>
    </source>
</evidence>
<dbReference type="PANTHER" id="PTHR15239:SF6">
    <property type="entry name" value="RIBOSOME QUALITY CONTROL COMPLEX SUBUNIT NEMF"/>
    <property type="match status" value="1"/>
</dbReference>
<dbReference type="Pfam" id="PF05670">
    <property type="entry name" value="NFACT-R_1"/>
    <property type="match status" value="1"/>
</dbReference>
<dbReference type="InterPro" id="IPR051608">
    <property type="entry name" value="RQC_Subunit_NEMF"/>
</dbReference>
<dbReference type="InterPro" id="IPR008532">
    <property type="entry name" value="NFACT_RNA-bd"/>
</dbReference>
<sequence>MSFDGIVTRAVTEELQQTLLSGRITKIHQPYPTDLMLTIRAHGKNHALFLSVNPSFSRFHLTNIKFENPQEPPMFCMVLRKHLEGSILENIEQDGLERIVTFSFKGRNELGDVSYKKLILELMGRHSNLIFVDTENSTILDSIKHIPPSVSQYRTVLPGQLYKEPPHQDKLNPLLMDEESLLKKLNYNQGKMDIQLRDTFSGLSPQIIHEILYQARLTNRETLPKAFLNVLEPVKKSDYTPQIIYGPTKDTFSLLPLEHLDGDRRHFENLHDMLDRFYADKAERDRVKQKAYDLERFLKNEYQKNKKKMAKLYHTLDDADKAKKQQKYGELLTANMHLARPGQSEITVVDYYDPEQKELTIPLDKQKSPSANAQQFFKKYQKLKNSIAYVKEQIVKTEEELAYLDTLIEQLKFASTKDLEDIREELEVEGYLKKRRRHKKKKQSDKPAVEQYLSSDGTPLFVGKNNKQNEYLTNRLARQDDTWLHTKDIPGSHVIIRSLNVTEKTLLEAANLAAYFSKGRLSSQVPVDYTLVRHVKKPSGAKPGYVTYDQQTTLYVTPDEDIIRQLAEN</sequence>
<protein>
    <recommendedName>
        <fullName evidence="5">Rqc2 homolog RqcH</fullName>
        <shortName evidence="5">RqcH</shortName>
    </recommendedName>
</protein>
<dbReference type="FunFam" id="2.30.310.10:FF:000004">
    <property type="entry name" value="Fibronectin-binding protein A"/>
    <property type="match status" value="1"/>
</dbReference>
<gene>
    <name evidence="5" type="primary">rqcH</name>
    <name evidence="7" type="ORF">HXA33_05415</name>
</gene>
<evidence type="ECO:0000256" key="3">
    <source>
        <dbReference type="ARBA" id="ARBA00022884"/>
    </source>
</evidence>
<comment type="similarity">
    <text evidence="5">Belongs to the NEMF family.</text>
</comment>
<dbReference type="GO" id="GO:0000049">
    <property type="term" value="F:tRNA binding"/>
    <property type="evidence" value="ECO:0007669"/>
    <property type="project" value="UniProtKB-UniRule"/>
</dbReference>
<keyword evidence="8" id="KW-1185">Reference proteome</keyword>
<dbReference type="Proteomes" id="UP001057753">
    <property type="component" value="Unassembled WGS sequence"/>
</dbReference>
<evidence type="ECO:0000259" key="6">
    <source>
        <dbReference type="Pfam" id="PF05670"/>
    </source>
</evidence>
<dbReference type="GO" id="GO:0043023">
    <property type="term" value="F:ribosomal large subunit binding"/>
    <property type="evidence" value="ECO:0007669"/>
    <property type="project" value="UniProtKB-UniRule"/>
</dbReference>
<name>A0A9Q4B0A6_SALAG</name>
<dbReference type="Gene3D" id="1.10.8.50">
    <property type="match status" value="1"/>
</dbReference>
<reference evidence="7" key="1">
    <citation type="submission" date="2020-06" db="EMBL/GenBank/DDBJ databases">
        <title>Insight into the genomes of haloalkaliphilic bacilli from Kenyan soda lakes.</title>
        <authorList>
            <person name="Mwirichia R."/>
            <person name="Villamizar G.C."/>
            <person name="Poehlein A."/>
            <person name="Mugweru J."/>
            <person name="Kipnyargis A."/>
            <person name="Kiplimo D."/>
            <person name="Orwa P."/>
            <person name="Daniel R."/>
        </authorList>
    </citation>
    <scope>NUCLEOTIDE SEQUENCE</scope>
    <source>
        <strain evidence="7">B1096_S55</strain>
    </source>
</reference>
<dbReference type="InterPro" id="IPR043682">
    <property type="entry name" value="RqcH_bacterial"/>
</dbReference>
<evidence type="ECO:0000256" key="1">
    <source>
        <dbReference type="ARBA" id="ARBA00022555"/>
    </source>
</evidence>
<evidence type="ECO:0000256" key="4">
    <source>
        <dbReference type="ARBA" id="ARBA00022917"/>
    </source>
</evidence>
<dbReference type="RefSeq" id="WP_257820714.1">
    <property type="nucleotide sequence ID" value="NZ_JABXYM010000001.1"/>
</dbReference>
<keyword evidence="3 5" id="KW-0694">RNA-binding</keyword>
<organism evidence="7 8">
    <name type="scientific">Salipaludibacillus agaradhaerens</name>
    <name type="common">Bacillus agaradhaerens</name>
    <dbReference type="NCBI Taxonomy" id="76935"/>
    <lineage>
        <taxon>Bacteria</taxon>
        <taxon>Bacillati</taxon>
        <taxon>Bacillota</taxon>
        <taxon>Bacilli</taxon>
        <taxon>Bacillales</taxon>
        <taxon>Bacillaceae</taxon>
    </lineage>
</organism>
<dbReference type="GO" id="GO:0072344">
    <property type="term" value="P:rescue of stalled ribosome"/>
    <property type="evidence" value="ECO:0007669"/>
    <property type="project" value="UniProtKB-UniRule"/>
</dbReference>
<dbReference type="Gene3D" id="3.40.970.40">
    <property type="entry name" value="fibrinogen binding protein from staphylococcus aureus domain like"/>
    <property type="match status" value="1"/>
</dbReference>
<evidence type="ECO:0000256" key="2">
    <source>
        <dbReference type="ARBA" id="ARBA00022730"/>
    </source>
</evidence>
<feature type="domain" description="NFACT RNA-binding" evidence="6">
    <location>
        <begin position="452"/>
        <end position="540"/>
    </location>
</feature>
<dbReference type="Pfam" id="PF05833">
    <property type="entry name" value="NFACT_N"/>
    <property type="match status" value="1"/>
</dbReference>
<keyword evidence="2 5" id="KW-0699">rRNA-binding</keyword>
<accession>A0A9Q4B0A6</accession>
<keyword evidence="4 5" id="KW-0648">Protein biosynthesis</keyword>
<dbReference type="PANTHER" id="PTHR15239">
    <property type="entry name" value="NUCLEAR EXPORT MEDIATOR FACTOR NEMF"/>
    <property type="match status" value="1"/>
</dbReference>